<dbReference type="EMBL" id="WTPX01000031">
    <property type="protein sequence ID" value="NNJ25298.1"/>
    <property type="molecule type" value="Genomic_DNA"/>
</dbReference>
<proteinExistence type="predicted"/>
<organism evidence="1 2">
    <name type="scientific">Alienimonas chondri</name>
    <dbReference type="NCBI Taxonomy" id="2681879"/>
    <lineage>
        <taxon>Bacteria</taxon>
        <taxon>Pseudomonadati</taxon>
        <taxon>Planctomycetota</taxon>
        <taxon>Planctomycetia</taxon>
        <taxon>Planctomycetales</taxon>
        <taxon>Planctomycetaceae</taxon>
        <taxon>Alienimonas</taxon>
    </lineage>
</organism>
<evidence type="ECO:0000313" key="2">
    <source>
        <dbReference type="Proteomes" id="UP000609651"/>
    </source>
</evidence>
<sequence>MAAAWAEPTGPAKRATMGDAVARERLRRLFPELEARPHDLGRMLGWAEAVRLADAGDARDDQVRARIGLLDAATGAGLNRADRVLPAFAWLLAEYDRDPARAGGVSAATLVRFYPLALWGAMMDPAVFRGRLIDLTNDFAARVKLWGRGDDDLTGIRLLLVHHLGRESRLPTADRLVHRLATAADRRIPQLAGPWAFRLAKAVPVPKLWEIPDRPLRASAYEMPHDVAARLRRAVREACSRGVGRKRDVANTLPPLLRRAFRLGPHAPVGIRLELWPAAAAACEVLEAADPRAVRLRLPPGLGAQGDQPADFSVAAAALSAEADRLAAAFDRRNGNGLASARLRRDRAFVLGRDYHW</sequence>
<name>A0ABX1VDC2_9PLAN</name>
<comment type="caution">
    <text evidence="1">The sequence shown here is derived from an EMBL/GenBank/DDBJ whole genome shotgun (WGS) entry which is preliminary data.</text>
</comment>
<protein>
    <submittedName>
        <fullName evidence="1">Uncharacterized protein</fullName>
    </submittedName>
</protein>
<keyword evidence="2" id="KW-1185">Reference proteome</keyword>
<dbReference type="Proteomes" id="UP000609651">
    <property type="component" value="Unassembled WGS sequence"/>
</dbReference>
<evidence type="ECO:0000313" key="1">
    <source>
        <dbReference type="EMBL" id="NNJ25298.1"/>
    </source>
</evidence>
<gene>
    <name evidence="1" type="ORF">LzC2_13680</name>
</gene>
<reference evidence="1 2" key="1">
    <citation type="journal article" date="2020" name="Syst. Appl. Microbiol.">
        <title>Alienimonas chondri sp. nov., a novel planctomycete isolated from the biofilm of the red alga Chondrus crispus.</title>
        <authorList>
            <person name="Vitorino I."/>
            <person name="Albuquerque L."/>
            <person name="Wiegand S."/>
            <person name="Kallscheuer N."/>
            <person name="da Costa M.S."/>
            <person name="Lobo-da-Cunha A."/>
            <person name="Jogler C."/>
            <person name="Lage O.M."/>
        </authorList>
    </citation>
    <scope>NUCLEOTIDE SEQUENCE [LARGE SCALE GENOMIC DNA]</scope>
    <source>
        <strain evidence="1 2">LzC2</strain>
    </source>
</reference>
<accession>A0ABX1VDC2</accession>